<feature type="transmembrane region" description="Helical" evidence="1">
    <location>
        <begin position="12"/>
        <end position="34"/>
    </location>
</feature>
<name>A0A173XW09_9CLOT</name>
<evidence type="ECO:0000313" key="3">
    <source>
        <dbReference type="Proteomes" id="UP000095594"/>
    </source>
</evidence>
<sequence>MLKRVINEVKKYEYKLDLLWLILFPMFNVIYFITNHIHKEGFDLTIALDRMIPFVPIFIIPYVYWYLYMIIGFLILSLNDRKKYMRCILGLYLGMFFSYTIYLIFPTEIVRPTVTGNGILSSIVKIIYSLDRPFNCFPSLHVLGTYFIMRYTKKENSQYVYYYTQTVGILIILSTIFIKQHFVLDAVASMLIVELINIIVKKISEENLEKYLKIPYEIVERLTHKSQKFSEVSSNEKE</sequence>
<dbReference type="RefSeq" id="WP_055262857.1">
    <property type="nucleotide sequence ID" value="NZ_CABIXQ010000001.1"/>
</dbReference>
<evidence type="ECO:0000256" key="1">
    <source>
        <dbReference type="SAM" id="Phobius"/>
    </source>
</evidence>
<reference evidence="2 3" key="1">
    <citation type="submission" date="2015-09" db="EMBL/GenBank/DDBJ databases">
        <authorList>
            <consortium name="Pathogen Informatics"/>
        </authorList>
    </citation>
    <scope>NUCLEOTIDE SEQUENCE [LARGE SCALE GENOMIC DNA]</scope>
    <source>
        <strain evidence="2 3">2789STDY5834856</strain>
    </source>
</reference>
<accession>A0A173XW09</accession>
<keyword evidence="1" id="KW-0472">Membrane</keyword>
<dbReference type="InterPro" id="IPR036938">
    <property type="entry name" value="PAP2/HPO_sf"/>
</dbReference>
<organism evidence="2 3">
    <name type="scientific">Clostridium disporicum</name>
    <dbReference type="NCBI Taxonomy" id="84024"/>
    <lineage>
        <taxon>Bacteria</taxon>
        <taxon>Bacillati</taxon>
        <taxon>Bacillota</taxon>
        <taxon>Clostridia</taxon>
        <taxon>Eubacteriales</taxon>
        <taxon>Clostridiaceae</taxon>
        <taxon>Clostridium</taxon>
    </lineage>
</organism>
<dbReference type="EMBL" id="CYZX01000001">
    <property type="protein sequence ID" value="CUN54805.1"/>
    <property type="molecule type" value="Genomic_DNA"/>
</dbReference>
<dbReference type="OrthoDB" id="9790723at2"/>
<evidence type="ECO:0000313" key="2">
    <source>
        <dbReference type="EMBL" id="CUN54805.1"/>
    </source>
</evidence>
<feature type="transmembrane region" description="Helical" evidence="1">
    <location>
        <begin position="88"/>
        <end position="106"/>
    </location>
</feature>
<gene>
    <name evidence="2" type="ORF">ERS852471_00115</name>
</gene>
<protein>
    <submittedName>
        <fullName evidence="2">PAP2 superfamily protein</fullName>
    </submittedName>
</protein>
<dbReference type="AlphaFoldDB" id="A0A173XW09"/>
<dbReference type="SUPFAM" id="SSF48317">
    <property type="entry name" value="Acid phosphatase/Vanadium-dependent haloperoxidase"/>
    <property type="match status" value="1"/>
</dbReference>
<proteinExistence type="predicted"/>
<feature type="transmembrane region" description="Helical" evidence="1">
    <location>
        <begin position="54"/>
        <end position="76"/>
    </location>
</feature>
<dbReference type="Proteomes" id="UP000095594">
    <property type="component" value="Unassembled WGS sequence"/>
</dbReference>
<dbReference type="GO" id="GO:0016020">
    <property type="term" value="C:membrane"/>
    <property type="evidence" value="ECO:0007669"/>
    <property type="project" value="UniProtKB-SubCell"/>
</dbReference>
<keyword evidence="1" id="KW-0812">Transmembrane</keyword>
<keyword evidence="1" id="KW-1133">Transmembrane helix</keyword>
<feature type="transmembrane region" description="Helical" evidence="1">
    <location>
        <begin position="160"/>
        <end position="177"/>
    </location>
</feature>